<dbReference type="Gene3D" id="3.40.50.720">
    <property type="entry name" value="NAD(P)-binding Rossmann-like Domain"/>
    <property type="match status" value="1"/>
</dbReference>
<dbReference type="AlphaFoldDB" id="A0A8J6CB92"/>
<gene>
    <name evidence="5" type="ORF">KFE25_010254</name>
</gene>
<protein>
    <recommendedName>
        <fullName evidence="4">NAD-dependent epimerase/dehydratase domain-containing protein</fullName>
    </recommendedName>
</protein>
<name>A0A8J6CB92_DIALT</name>
<reference evidence="5" key="1">
    <citation type="submission" date="2021-05" db="EMBL/GenBank/DDBJ databases">
        <title>The genome of the haptophyte Pavlova lutheri (Diacronema luteri, Pavlovales) - a model for lipid biosynthesis in eukaryotic algae.</title>
        <authorList>
            <person name="Hulatt C.J."/>
            <person name="Posewitz M.C."/>
        </authorList>
    </citation>
    <scope>NUCLEOTIDE SEQUENCE</scope>
    <source>
        <strain evidence="5">NIVA-4/92</strain>
    </source>
</reference>
<feature type="signal peptide" evidence="3">
    <location>
        <begin position="1"/>
        <end position="23"/>
    </location>
</feature>
<comment type="similarity">
    <text evidence="2">Belongs to the NAD(P)-dependent epimerase/dehydratase family. Dihydroflavonol-4-reductase subfamily.</text>
</comment>
<evidence type="ECO:0000256" key="1">
    <source>
        <dbReference type="ARBA" id="ARBA00023002"/>
    </source>
</evidence>
<keyword evidence="3" id="KW-0732">Signal</keyword>
<evidence type="ECO:0000256" key="2">
    <source>
        <dbReference type="ARBA" id="ARBA00023445"/>
    </source>
</evidence>
<feature type="domain" description="NAD-dependent epimerase/dehydratase" evidence="4">
    <location>
        <begin position="27"/>
        <end position="263"/>
    </location>
</feature>
<sequence>MAATRVVRTAWLALGWCARPGAGLRVALTGASGYVGSEIAHQLAEAGHPLLACVRPGGAARVRAQLATVPAELLAVAEVDLTDALALGGALNAFNAGALIHTAAVFRRGLADPGAQMVRPTIAMAEAAVRACAAARVGGRCVALVHTSSMAAVRGPGQAPGPTGAFTSADRNTVSRADGCGMEPYQFAKAEADARACALAAELGVPLCTLCPSMVFGPPRGRAQLSALSCELVLGWLRAERRVESRLAVDCRDLAAAHVRAAELAAEEGWAPTHLRLIVSAEARTPAAQLADVLRAAVRARGGRGTEARAAEIRADEWGSGKVGEGPAVPIGQREVVEDARAALGLRTYRSAEASLADMACTLLDLSPE</sequence>
<keyword evidence="6" id="KW-1185">Reference proteome</keyword>
<feature type="chain" id="PRO_5035325302" description="NAD-dependent epimerase/dehydratase domain-containing protein" evidence="3">
    <location>
        <begin position="24"/>
        <end position="369"/>
    </location>
</feature>
<accession>A0A8J6CB92</accession>
<evidence type="ECO:0000256" key="3">
    <source>
        <dbReference type="SAM" id="SignalP"/>
    </source>
</evidence>
<dbReference type="SUPFAM" id="SSF51735">
    <property type="entry name" value="NAD(P)-binding Rossmann-fold domains"/>
    <property type="match status" value="1"/>
</dbReference>
<dbReference type="Pfam" id="PF01370">
    <property type="entry name" value="Epimerase"/>
    <property type="match status" value="1"/>
</dbReference>
<dbReference type="OMA" id="RADEWGS"/>
<dbReference type="InterPro" id="IPR001509">
    <property type="entry name" value="Epimerase_deHydtase"/>
</dbReference>
<dbReference type="EMBL" id="JAGTXO010000012">
    <property type="protein sequence ID" value="KAG8464886.1"/>
    <property type="molecule type" value="Genomic_DNA"/>
</dbReference>
<evidence type="ECO:0000259" key="4">
    <source>
        <dbReference type="Pfam" id="PF01370"/>
    </source>
</evidence>
<dbReference type="PANTHER" id="PTHR10366:SF564">
    <property type="entry name" value="STEROL-4-ALPHA-CARBOXYLATE 3-DEHYDROGENASE, DECARBOXYLATING"/>
    <property type="match status" value="1"/>
</dbReference>
<evidence type="ECO:0000313" key="6">
    <source>
        <dbReference type="Proteomes" id="UP000751190"/>
    </source>
</evidence>
<dbReference type="PANTHER" id="PTHR10366">
    <property type="entry name" value="NAD DEPENDENT EPIMERASE/DEHYDRATASE"/>
    <property type="match status" value="1"/>
</dbReference>
<dbReference type="GO" id="GO:0016616">
    <property type="term" value="F:oxidoreductase activity, acting on the CH-OH group of donors, NAD or NADP as acceptor"/>
    <property type="evidence" value="ECO:0007669"/>
    <property type="project" value="TreeGrafter"/>
</dbReference>
<dbReference type="OrthoDB" id="2735536at2759"/>
<organism evidence="5 6">
    <name type="scientific">Diacronema lutheri</name>
    <name type="common">Unicellular marine alga</name>
    <name type="synonym">Monochrysis lutheri</name>
    <dbReference type="NCBI Taxonomy" id="2081491"/>
    <lineage>
        <taxon>Eukaryota</taxon>
        <taxon>Haptista</taxon>
        <taxon>Haptophyta</taxon>
        <taxon>Pavlovophyceae</taxon>
        <taxon>Pavlovales</taxon>
        <taxon>Pavlovaceae</taxon>
        <taxon>Diacronema</taxon>
    </lineage>
</organism>
<dbReference type="InterPro" id="IPR050425">
    <property type="entry name" value="NAD(P)_dehydrat-like"/>
</dbReference>
<evidence type="ECO:0000313" key="5">
    <source>
        <dbReference type="EMBL" id="KAG8464886.1"/>
    </source>
</evidence>
<comment type="caution">
    <text evidence="5">The sequence shown here is derived from an EMBL/GenBank/DDBJ whole genome shotgun (WGS) entry which is preliminary data.</text>
</comment>
<proteinExistence type="inferred from homology"/>
<dbReference type="InterPro" id="IPR036291">
    <property type="entry name" value="NAD(P)-bd_dom_sf"/>
</dbReference>
<keyword evidence="1" id="KW-0560">Oxidoreductase</keyword>
<dbReference type="Proteomes" id="UP000751190">
    <property type="component" value="Unassembled WGS sequence"/>
</dbReference>